<dbReference type="OrthoDB" id="23466at2157"/>
<dbReference type="InterPro" id="IPR006963">
    <property type="entry name" value="Mopterin_OxRdtase_4Fe-4S_dom"/>
</dbReference>
<dbReference type="CDD" id="cd00368">
    <property type="entry name" value="Molybdopterin-Binding"/>
    <property type="match status" value="1"/>
</dbReference>
<dbReference type="GO" id="GO:0016020">
    <property type="term" value="C:membrane"/>
    <property type="evidence" value="ECO:0007669"/>
    <property type="project" value="TreeGrafter"/>
</dbReference>
<dbReference type="InterPro" id="IPR006656">
    <property type="entry name" value="Mopterin_OxRdtase"/>
</dbReference>
<reference evidence="6 7" key="1">
    <citation type="submission" date="2019-06" db="EMBL/GenBank/DDBJ databases">
        <title>Draft genome sequence of Methanolobus vulcani B1d.</title>
        <authorList>
            <person name="Creighbaum A.J."/>
            <person name="Ticak T."/>
            <person name="Hariraju D."/>
            <person name="Arivett B.A."/>
            <person name="Ferguson D.J.Jr."/>
        </authorList>
    </citation>
    <scope>NUCLEOTIDE SEQUENCE [LARGE SCALE GENOMIC DNA]</scope>
    <source>
        <strain evidence="6 7">B1d</strain>
    </source>
</reference>
<dbReference type="EMBL" id="VIAQ01000009">
    <property type="protein sequence ID" value="TQD27285.1"/>
    <property type="molecule type" value="Genomic_DNA"/>
</dbReference>
<evidence type="ECO:0000256" key="4">
    <source>
        <dbReference type="ARBA" id="ARBA00023014"/>
    </source>
</evidence>
<evidence type="ECO:0000313" key="7">
    <source>
        <dbReference type="Proteomes" id="UP000319335"/>
    </source>
</evidence>
<proteinExistence type="predicted"/>
<dbReference type="AlphaFoldDB" id="A0A7Z8P200"/>
<evidence type="ECO:0000256" key="3">
    <source>
        <dbReference type="ARBA" id="ARBA00023004"/>
    </source>
</evidence>
<evidence type="ECO:0000313" key="6">
    <source>
        <dbReference type="EMBL" id="TQD27285.1"/>
    </source>
</evidence>
<comment type="caution">
    <text evidence="6">The sequence shown here is derived from an EMBL/GenBank/DDBJ whole genome shotgun (WGS) entry which is preliminary data.</text>
</comment>
<keyword evidence="1" id="KW-0004">4Fe-4S</keyword>
<dbReference type="PANTHER" id="PTHR43105:SF10">
    <property type="entry name" value="NADH-QUINONE OXIDOREDUCTASE SUBUNIT G"/>
    <property type="match status" value="1"/>
</dbReference>
<dbReference type="SUPFAM" id="SSF53706">
    <property type="entry name" value="Formate dehydrogenase/DMSO reductase, domains 1-3"/>
    <property type="match status" value="1"/>
</dbReference>
<dbReference type="InterPro" id="IPR050123">
    <property type="entry name" value="Prok_molybdopt-oxidoreductase"/>
</dbReference>
<keyword evidence="4" id="KW-0411">Iron-sulfur</keyword>
<dbReference type="SMART" id="SM00926">
    <property type="entry name" value="Molybdop_Fe4S4"/>
    <property type="match status" value="1"/>
</dbReference>
<dbReference type="Pfam" id="PF04879">
    <property type="entry name" value="Molybdop_Fe4S4"/>
    <property type="match status" value="1"/>
</dbReference>
<accession>A0A7Z8P200</accession>
<feature type="domain" description="4Fe-4S Mo/W bis-MGD-type" evidence="5">
    <location>
        <begin position="3"/>
        <end position="59"/>
    </location>
</feature>
<dbReference type="GO" id="GO:0046872">
    <property type="term" value="F:metal ion binding"/>
    <property type="evidence" value="ECO:0007669"/>
    <property type="project" value="UniProtKB-KW"/>
</dbReference>
<sequence length="486" mass="53034">MKEMIYQTICPGCGIGCGLYIRKNAEGKLSIDHMKSSPVNLGKLCRFGMKLPYYYAKENNAVNQVNASNADVETAIKTAVEILKDADSSSTALLSVGNTTNEEQMAFTKLAATLSTVVQTGVSSECLNMPEASLAEIEKAKRIVLFIDPYAQYPLIVRRLLTAKKNGASIVAVGTQPLNLADETLDLKPGQYDELKLDRESLIIADMHPNSDIKLAKNILVLAQKTGAKIQFMRSFMNSFGTGLSVNQENKMFGLAELVEDIELGNIRTLVVLDSDPIELMPDNEAAIEALKKLDKLIVISSRSSPVTELANIVIATEPVYSKAGTFLNAEGKLLKNSGTGKAGVDALSLLNAGIGGKAFTYDEMNYLVLKAIEAQKENRSVAAECAASDNGISSPKVLKGKYELKYLYNPFMWFDQKDDNDFVLLNRNTVRKLGLRKGGYVNMKSDRGELKMRFRVEALPDGLVLTAKKLPVATGTSTIISMERC</sequence>
<name>A0A7Z8P200_9EURY</name>
<organism evidence="6 7">
    <name type="scientific">Methanolobus vulcani</name>
    <dbReference type="NCBI Taxonomy" id="38026"/>
    <lineage>
        <taxon>Archaea</taxon>
        <taxon>Methanobacteriati</taxon>
        <taxon>Methanobacteriota</taxon>
        <taxon>Stenosarchaea group</taxon>
        <taxon>Methanomicrobia</taxon>
        <taxon>Methanosarcinales</taxon>
        <taxon>Methanosarcinaceae</taxon>
        <taxon>Methanolobus</taxon>
    </lineage>
</organism>
<dbReference type="Gene3D" id="3.40.50.740">
    <property type="match status" value="1"/>
</dbReference>
<dbReference type="GO" id="GO:0051539">
    <property type="term" value="F:4 iron, 4 sulfur cluster binding"/>
    <property type="evidence" value="ECO:0007669"/>
    <property type="project" value="UniProtKB-KW"/>
</dbReference>
<dbReference type="PROSITE" id="PS51669">
    <property type="entry name" value="4FE4S_MOW_BIS_MGD"/>
    <property type="match status" value="1"/>
</dbReference>
<dbReference type="GO" id="GO:0022904">
    <property type="term" value="P:respiratory electron transport chain"/>
    <property type="evidence" value="ECO:0007669"/>
    <property type="project" value="TreeGrafter"/>
</dbReference>
<dbReference type="Gene3D" id="2.20.25.90">
    <property type="entry name" value="ADC-like domains"/>
    <property type="match status" value="1"/>
</dbReference>
<protein>
    <recommendedName>
        <fullName evidence="5">4Fe-4S Mo/W bis-MGD-type domain-containing protein</fullName>
    </recommendedName>
</protein>
<keyword evidence="7" id="KW-1185">Reference proteome</keyword>
<evidence type="ECO:0000256" key="2">
    <source>
        <dbReference type="ARBA" id="ARBA00022723"/>
    </source>
</evidence>
<dbReference type="PANTHER" id="PTHR43105">
    <property type="entry name" value="RESPIRATORY NITRATE REDUCTASE"/>
    <property type="match status" value="1"/>
</dbReference>
<evidence type="ECO:0000256" key="1">
    <source>
        <dbReference type="ARBA" id="ARBA00022485"/>
    </source>
</evidence>
<keyword evidence="2" id="KW-0479">Metal-binding</keyword>
<dbReference type="Pfam" id="PF00384">
    <property type="entry name" value="Molybdopterin"/>
    <property type="match status" value="1"/>
</dbReference>
<dbReference type="Proteomes" id="UP000319335">
    <property type="component" value="Unassembled WGS sequence"/>
</dbReference>
<dbReference type="GO" id="GO:0003954">
    <property type="term" value="F:NADH dehydrogenase activity"/>
    <property type="evidence" value="ECO:0007669"/>
    <property type="project" value="TreeGrafter"/>
</dbReference>
<evidence type="ECO:0000259" key="5">
    <source>
        <dbReference type="PROSITE" id="PS51669"/>
    </source>
</evidence>
<keyword evidence="3" id="KW-0408">Iron</keyword>
<dbReference type="RefSeq" id="WP_154808856.1">
    <property type="nucleotide sequence ID" value="NZ_VIAQ01000009.1"/>
</dbReference>
<gene>
    <name evidence="6" type="ORF">FKV42_03410</name>
</gene>